<feature type="signal peptide" evidence="1">
    <location>
        <begin position="1"/>
        <end position="22"/>
    </location>
</feature>
<evidence type="ECO:0000256" key="1">
    <source>
        <dbReference type="SAM" id="SignalP"/>
    </source>
</evidence>
<keyword evidence="1" id="KW-0732">Signal</keyword>
<dbReference type="EMBL" id="JBBBZM010000013">
    <property type="protein sequence ID" value="KAL0639286.1"/>
    <property type="molecule type" value="Genomic_DNA"/>
</dbReference>
<accession>A0ABR3GTN0</accession>
<evidence type="ECO:0000313" key="3">
    <source>
        <dbReference type="Proteomes" id="UP001447188"/>
    </source>
</evidence>
<name>A0ABR3GTN0_9PEZI</name>
<evidence type="ECO:0000313" key="2">
    <source>
        <dbReference type="EMBL" id="KAL0639286.1"/>
    </source>
</evidence>
<protein>
    <submittedName>
        <fullName evidence="2">Uncharacterized protein</fullName>
    </submittedName>
</protein>
<sequence>MGVMFNSLVYFCTSSIAVQIYASPTFPTSPTNHLTSTKFLKPVDPDPLFDWTVIPVPDRVLEQYGIFENPLVNNIANTPFDMSTAVLTCETSVDSPLEPDVQILVEYLKVVGWNRSCKQISDRMPYCTRLVSHRSASIGLCGYYQYQMECRDVALEVLSICTLCTRHINDDNRVGGITANMSSRFGRITPLFHGLIVYHNNKLG</sequence>
<reference evidence="2 3" key="1">
    <citation type="submission" date="2024-02" db="EMBL/GenBank/DDBJ databases">
        <title>Discinaceae phylogenomics.</title>
        <authorList>
            <person name="Dirks A.C."/>
            <person name="James T.Y."/>
        </authorList>
    </citation>
    <scope>NUCLEOTIDE SEQUENCE [LARGE SCALE GENOMIC DNA]</scope>
    <source>
        <strain evidence="2 3">ACD0624</strain>
    </source>
</reference>
<keyword evidence="3" id="KW-1185">Reference proteome</keyword>
<organism evidence="2 3">
    <name type="scientific">Discina gigas</name>
    <dbReference type="NCBI Taxonomy" id="1032678"/>
    <lineage>
        <taxon>Eukaryota</taxon>
        <taxon>Fungi</taxon>
        <taxon>Dikarya</taxon>
        <taxon>Ascomycota</taxon>
        <taxon>Pezizomycotina</taxon>
        <taxon>Pezizomycetes</taxon>
        <taxon>Pezizales</taxon>
        <taxon>Discinaceae</taxon>
        <taxon>Discina</taxon>
    </lineage>
</organism>
<gene>
    <name evidence="2" type="ORF">Q9L58_001747</name>
</gene>
<comment type="caution">
    <text evidence="2">The sequence shown here is derived from an EMBL/GenBank/DDBJ whole genome shotgun (WGS) entry which is preliminary data.</text>
</comment>
<feature type="chain" id="PRO_5047364707" evidence="1">
    <location>
        <begin position="23"/>
        <end position="204"/>
    </location>
</feature>
<dbReference type="Proteomes" id="UP001447188">
    <property type="component" value="Unassembled WGS sequence"/>
</dbReference>
<proteinExistence type="predicted"/>